<proteinExistence type="predicted"/>
<protein>
    <submittedName>
        <fullName evidence="2">Uncharacterized protein</fullName>
    </submittedName>
</protein>
<name>A0ABU4WYF9_9HYPH</name>
<organism evidence="2 3">
    <name type="scientific">Mesorhizobium australafricanum</name>
    <dbReference type="NCBI Taxonomy" id="3072311"/>
    <lineage>
        <taxon>Bacteria</taxon>
        <taxon>Pseudomonadati</taxon>
        <taxon>Pseudomonadota</taxon>
        <taxon>Alphaproteobacteria</taxon>
        <taxon>Hyphomicrobiales</taxon>
        <taxon>Phyllobacteriaceae</taxon>
        <taxon>Mesorhizobium</taxon>
    </lineage>
</organism>
<evidence type="ECO:0000313" key="3">
    <source>
        <dbReference type="Proteomes" id="UP001272097"/>
    </source>
</evidence>
<sequence length="365" mass="40789">MVATAEPFVLHIRTEQDAWDALQGVLDRTLDYKNCILDFDGADWLSAHFTYSGRNFDQSITPTVMRGLIEYQNGFYRTAALLLKSDDRITRLSDLEKESLELVFRVGKGSSDLQAKAEGQAKELGNKLIEKMNQKQVFVAVLLAIVLYFGSGPVLHYMDNQVEERRIESSERLEARRIEESEKGRDLEAQEKARLLDIIQGLVAEGGDKAKIVKRAIKASPIASDVADHNRQATDEILRNSGDADSVTIQGIKVDRETINSITKSTRAKSVKLVFSGLFLVVGVDSNDADSYDVRLEEVGGEGRNFIAQLEDPLVGSRYQRAISTAEWNHKPVTVHIVARKVGENIRDAKIVKAYAPRKARKKKT</sequence>
<comment type="caution">
    <text evidence="2">The sequence shown here is derived from an EMBL/GenBank/DDBJ whole genome shotgun (WGS) entry which is preliminary data.</text>
</comment>
<evidence type="ECO:0000313" key="2">
    <source>
        <dbReference type="EMBL" id="MDX8441088.1"/>
    </source>
</evidence>
<keyword evidence="1" id="KW-0472">Membrane</keyword>
<gene>
    <name evidence="2" type="ORF">RFM51_15955</name>
</gene>
<feature type="transmembrane region" description="Helical" evidence="1">
    <location>
        <begin position="137"/>
        <end position="158"/>
    </location>
</feature>
<dbReference type="RefSeq" id="WP_320215026.1">
    <property type="nucleotide sequence ID" value="NZ_JAVIIS010000021.1"/>
</dbReference>
<evidence type="ECO:0000256" key="1">
    <source>
        <dbReference type="SAM" id="Phobius"/>
    </source>
</evidence>
<dbReference type="Proteomes" id="UP001272097">
    <property type="component" value="Unassembled WGS sequence"/>
</dbReference>
<keyword evidence="1" id="KW-1133">Transmembrane helix</keyword>
<keyword evidence="1" id="KW-0812">Transmembrane</keyword>
<accession>A0ABU4WYF9</accession>
<dbReference type="EMBL" id="JAVIIS010000021">
    <property type="protein sequence ID" value="MDX8441088.1"/>
    <property type="molecule type" value="Genomic_DNA"/>
</dbReference>
<keyword evidence="3" id="KW-1185">Reference proteome</keyword>
<reference evidence="2 3" key="1">
    <citation type="submission" date="2023-08" db="EMBL/GenBank/DDBJ databases">
        <title>Implementing the SeqCode for naming new Mesorhizobium species isolated from Vachellia karroo root nodules.</title>
        <authorList>
            <person name="Van Lill M."/>
        </authorList>
    </citation>
    <scope>NUCLEOTIDE SEQUENCE [LARGE SCALE GENOMIC DNA]</scope>
    <source>
        <strain evidence="2 3">VK3E</strain>
    </source>
</reference>